<evidence type="ECO:0000313" key="8">
    <source>
        <dbReference type="Proteomes" id="UP001217582"/>
    </source>
</evidence>
<evidence type="ECO:0000256" key="4">
    <source>
        <dbReference type="ARBA" id="ARBA00023163"/>
    </source>
</evidence>
<dbReference type="GO" id="GO:0005666">
    <property type="term" value="C:RNA polymerase III complex"/>
    <property type="evidence" value="ECO:0007669"/>
    <property type="project" value="InterPro"/>
</dbReference>
<dbReference type="FunFam" id="1.10.10.10:FF:000116">
    <property type="entry name" value="DNA-directed RNA polymerase III subunit RPC6"/>
    <property type="match status" value="1"/>
</dbReference>
<dbReference type="GO" id="GO:0005654">
    <property type="term" value="C:nucleoplasm"/>
    <property type="evidence" value="ECO:0007669"/>
    <property type="project" value="UniProtKB-ARBA"/>
</dbReference>
<keyword evidence="5" id="KW-0539">Nucleus</keyword>
<evidence type="ECO:0000256" key="6">
    <source>
        <dbReference type="SAM" id="MobiDB-lite"/>
    </source>
</evidence>
<dbReference type="GO" id="GO:0006383">
    <property type="term" value="P:transcription by RNA polymerase III"/>
    <property type="evidence" value="ECO:0007669"/>
    <property type="project" value="InterPro"/>
</dbReference>
<proteinExistence type="inferred from homology"/>
<organism evidence="7 8">
    <name type="scientific">Malassezia arunalokei</name>
    <dbReference type="NCBI Taxonomy" id="1514897"/>
    <lineage>
        <taxon>Eukaryota</taxon>
        <taxon>Fungi</taxon>
        <taxon>Dikarya</taxon>
        <taxon>Basidiomycota</taxon>
        <taxon>Ustilaginomycotina</taxon>
        <taxon>Malasseziomycetes</taxon>
        <taxon>Malasseziales</taxon>
        <taxon>Malasseziaceae</taxon>
        <taxon>Malassezia</taxon>
    </lineage>
</organism>
<dbReference type="Gene3D" id="1.10.10.10">
    <property type="entry name" value="Winged helix-like DNA-binding domain superfamily/Winged helix DNA-binding domain"/>
    <property type="match status" value="1"/>
</dbReference>
<dbReference type="Pfam" id="PF05158">
    <property type="entry name" value="RNA_pol_Rpc34"/>
    <property type="match status" value="1"/>
</dbReference>
<sequence length="434" mass="49055">MPPKAAAHEAQGLSPLEKQIHGAALAAPEHTLTGDELSAQFSTAPIEEQLLAINGLLKKNLFTAQKGPRGIQYVAVSRGEASLLGSMDANELIIYNHIKEAKNEGIWTKLIKARTNLHQTVMTRCLRLLEQKQLVKSVKSVKFPTRKIYMLYDLTPSIELSGGPWYTDNELDTGFIHELSMACLRFIQSKTWPKDGRSSALFPASHTHQFPTAQQVHRYLRQARLTDTELEQEHVVALLDLLIYDQHIEKIPILPMAFARTEVSDDDDHDNNNNNNDDDDDEEEEPPRPRKVRIQDIDSSDSSNEEDNTRTRRRRKSTTRRRRSEEDDESSASDDDRRHRRPAAQPPSVDSESNIVPYVYRAIKPLLEPHSSLICTTFVPPATPTSQCDQCLSLDFDDGVMYADPFTSFNEADVDKKDAVDDTPQLGWLESNLS</sequence>
<feature type="compositionally biased region" description="Basic residues" evidence="6">
    <location>
        <begin position="311"/>
        <end position="322"/>
    </location>
</feature>
<keyword evidence="8" id="KW-1185">Reference proteome</keyword>
<reference evidence="7 8" key="1">
    <citation type="submission" date="2023-03" db="EMBL/GenBank/DDBJ databases">
        <title>Mating type loci evolution in Malassezia.</title>
        <authorList>
            <person name="Coelho M.A."/>
        </authorList>
    </citation>
    <scope>NUCLEOTIDE SEQUENCE [LARGE SCALE GENOMIC DNA]</scope>
    <source>
        <strain evidence="7 8">CBS 13387</strain>
    </source>
</reference>
<keyword evidence="3" id="KW-0240">DNA-directed RNA polymerase</keyword>
<name>A0AAJ5YVT6_9BASI</name>
<protein>
    <submittedName>
        <fullName evidence="7">34-kDa subunit of RNA polymerase III (C)</fullName>
    </submittedName>
</protein>
<dbReference type="InterPro" id="IPR007832">
    <property type="entry name" value="RNA_pol_Rpc34"/>
</dbReference>
<keyword evidence="4" id="KW-0804">Transcription</keyword>
<dbReference type="InterPro" id="IPR016049">
    <property type="entry name" value="RNA_pol_Rpc34-like"/>
</dbReference>
<feature type="compositionally biased region" description="Acidic residues" evidence="6">
    <location>
        <begin position="276"/>
        <end position="285"/>
    </location>
</feature>
<gene>
    <name evidence="7" type="primary">RPC34</name>
    <name evidence="7" type="ORF">MARU1_000113</name>
</gene>
<dbReference type="EMBL" id="CP119916">
    <property type="protein sequence ID" value="WFD14115.1"/>
    <property type="molecule type" value="Genomic_DNA"/>
</dbReference>
<dbReference type="AlphaFoldDB" id="A0AAJ5YVT6"/>
<dbReference type="PANTHER" id="PTHR12780">
    <property type="entry name" value="RNA POLYMERASE III DNA DIRECTED , 39KD SUBUNIT-RELATED"/>
    <property type="match status" value="1"/>
</dbReference>
<accession>A0AAJ5YVT6</accession>
<comment type="subcellular location">
    <subcellularLocation>
        <location evidence="1">Nucleus</location>
    </subcellularLocation>
</comment>
<evidence type="ECO:0000256" key="1">
    <source>
        <dbReference type="ARBA" id="ARBA00004123"/>
    </source>
</evidence>
<evidence type="ECO:0000256" key="3">
    <source>
        <dbReference type="ARBA" id="ARBA00022478"/>
    </source>
</evidence>
<evidence type="ECO:0000256" key="2">
    <source>
        <dbReference type="ARBA" id="ARBA00011038"/>
    </source>
</evidence>
<comment type="similarity">
    <text evidence="2">Belongs to the eukaryotic RPC34/RPC39 RNA polymerase subunit family.</text>
</comment>
<dbReference type="InterPro" id="IPR036390">
    <property type="entry name" value="WH_DNA-bd_sf"/>
</dbReference>
<dbReference type="SUPFAM" id="SSF46785">
    <property type="entry name" value="Winged helix' DNA-binding domain"/>
    <property type="match status" value="1"/>
</dbReference>
<dbReference type="Proteomes" id="UP001217582">
    <property type="component" value="Chromosome 1"/>
</dbReference>
<dbReference type="InterPro" id="IPR036388">
    <property type="entry name" value="WH-like_DNA-bd_sf"/>
</dbReference>
<evidence type="ECO:0000256" key="5">
    <source>
        <dbReference type="ARBA" id="ARBA00023242"/>
    </source>
</evidence>
<feature type="region of interest" description="Disordered" evidence="6">
    <location>
        <begin position="263"/>
        <end position="352"/>
    </location>
</feature>
<dbReference type="GO" id="GO:0005737">
    <property type="term" value="C:cytoplasm"/>
    <property type="evidence" value="ECO:0007669"/>
    <property type="project" value="UniProtKB-ARBA"/>
</dbReference>
<evidence type="ECO:0000313" key="7">
    <source>
        <dbReference type="EMBL" id="WFD14115.1"/>
    </source>
</evidence>